<evidence type="ECO:0000256" key="1">
    <source>
        <dbReference type="ARBA" id="ARBA00022553"/>
    </source>
</evidence>
<dbReference type="Pfam" id="PF00486">
    <property type="entry name" value="Trans_reg_C"/>
    <property type="match status" value="1"/>
</dbReference>
<dbReference type="GO" id="GO:0000976">
    <property type="term" value="F:transcription cis-regulatory region binding"/>
    <property type="evidence" value="ECO:0007669"/>
    <property type="project" value="TreeGrafter"/>
</dbReference>
<dbReference type="InterPro" id="IPR011006">
    <property type="entry name" value="CheY-like_superfamily"/>
</dbReference>
<evidence type="ECO:0000313" key="9">
    <source>
        <dbReference type="Proteomes" id="UP000241762"/>
    </source>
</evidence>
<dbReference type="InterPro" id="IPR001867">
    <property type="entry name" value="OmpR/PhoB-type_DNA-bd"/>
</dbReference>
<evidence type="ECO:0000256" key="3">
    <source>
        <dbReference type="ARBA" id="ARBA00023125"/>
    </source>
</evidence>
<dbReference type="EMBL" id="CP027845">
    <property type="protein sequence ID" value="AVP87130.1"/>
    <property type="molecule type" value="Genomic_DNA"/>
</dbReference>
<proteinExistence type="predicted"/>
<protein>
    <submittedName>
        <fullName evidence="8">Uncharacterized protein</fullName>
    </submittedName>
</protein>
<reference evidence="8 9" key="1">
    <citation type="submission" date="2018-03" db="EMBL/GenBank/DDBJ databases">
        <title>A gene transfer event suggests a long-term partnership between eustigmatophyte algae and a novel lineage of endosymbiotic bacteria.</title>
        <authorList>
            <person name="Yurchenko T."/>
            <person name="Sevcikova T."/>
            <person name="Pribyl P."/>
            <person name="El Karkouri K."/>
            <person name="Klimes V."/>
            <person name="Amaral R."/>
            <person name="Zbrankova V."/>
            <person name="Kim E."/>
            <person name="Raoult D."/>
            <person name="Santos L.M.A."/>
            <person name="Elias M."/>
        </authorList>
    </citation>
    <scope>NUCLEOTIDE SEQUENCE [LARGE SCALE GENOMIC DNA]</scope>
    <source>
        <strain evidence="8">CCALA 838</strain>
    </source>
</reference>
<dbReference type="AlphaFoldDB" id="A0A2P1P790"/>
<dbReference type="GO" id="GO:0000156">
    <property type="term" value="F:phosphorelay response regulator activity"/>
    <property type="evidence" value="ECO:0007669"/>
    <property type="project" value="TreeGrafter"/>
</dbReference>
<dbReference type="PANTHER" id="PTHR48111">
    <property type="entry name" value="REGULATOR OF RPOS"/>
    <property type="match status" value="1"/>
</dbReference>
<dbReference type="KEGG" id="ptc:phytr_1720"/>
<dbReference type="Gene3D" id="1.10.10.10">
    <property type="entry name" value="Winged helix-like DNA-binding domain superfamily/Winged helix DNA-binding domain"/>
    <property type="match status" value="1"/>
</dbReference>
<keyword evidence="9" id="KW-1185">Reference proteome</keyword>
<keyword evidence="1" id="KW-0597">Phosphoprotein</keyword>
<evidence type="ECO:0000256" key="4">
    <source>
        <dbReference type="PROSITE-ProRule" id="PRU00169"/>
    </source>
</evidence>
<evidence type="ECO:0000259" key="6">
    <source>
        <dbReference type="PROSITE" id="PS50110"/>
    </source>
</evidence>
<dbReference type="InterPro" id="IPR036388">
    <property type="entry name" value="WH-like_DNA-bd_sf"/>
</dbReference>
<dbReference type="PANTHER" id="PTHR48111:SF40">
    <property type="entry name" value="PHOSPHATE REGULON TRANSCRIPTIONAL REGULATORY PROTEIN PHOB"/>
    <property type="match status" value="1"/>
</dbReference>
<dbReference type="SUPFAM" id="SSF46894">
    <property type="entry name" value="C-terminal effector domain of the bipartite response regulators"/>
    <property type="match status" value="1"/>
</dbReference>
<evidence type="ECO:0000313" key="8">
    <source>
        <dbReference type="EMBL" id="AVP87130.1"/>
    </source>
</evidence>
<dbReference type="InterPro" id="IPR001789">
    <property type="entry name" value="Sig_transdc_resp-reg_receiver"/>
</dbReference>
<evidence type="ECO:0000259" key="7">
    <source>
        <dbReference type="PROSITE" id="PS51755"/>
    </source>
</evidence>
<evidence type="ECO:0000256" key="2">
    <source>
        <dbReference type="ARBA" id="ARBA00023012"/>
    </source>
</evidence>
<dbReference type="Gene3D" id="3.40.50.2300">
    <property type="match status" value="1"/>
</dbReference>
<dbReference type="CDD" id="cd00383">
    <property type="entry name" value="trans_reg_C"/>
    <property type="match status" value="1"/>
</dbReference>
<feature type="DNA-binding region" description="OmpR/PhoB-type" evidence="5">
    <location>
        <begin position="148"/>
        <end position="247"/>
    </location>
</feature>
<dbReference type="InterPro" id="IPR039420">
    <property type="entry name" value="WalR-like"/>
</dbReference>
<sequence length="252" mass="29338">MFMSDMIDKMPPKVLLIDSDVESMDFVANAIERYWFNVIRTTSSDMGIRNLALHRPHLGVLSSRLDKENFDDHDNNKKSLYKLVSDIRAVEGYKSMPLILMLDDEKDKEFFKDLDNGLIEFLERPIVHSELMRNIKELLRKSQPVLCDRFLKHKDVTVDLGSYKVFRQGQLVRLGPTEFKILELLIQDPKCIFSRQQIVDYVWGMDCSRIDLRTVDVHMNRLRSALKKISNMPVIQTIRSIGYCLSLPGDPM</sequence>
<dbReference type="InterPro" id="IPR016032">
    <property type="entry name" value="Sig_transdc_resp-reg_C-effctor"/>
</dbReference>
<gene>
    <name evidence="8" type="ORF">phytr_1720</name>
</gene>
<dbReference type="SMART" id="SM00862">
    <property type="entry name" value="Trans_reg_C"/>
    <property type="match status" value="1"/>
</dbReference>
<dbReference type="SUPFAM" id="SSF52172">
    <property type="entry name" value="CheY-like"/>
    <property type="match status" value="1"/>
</dbReference>
<keyword evidence="2" id="KW-0902">Two-component regulatory system</keyword>
<organism evidence="8 9">
    <name type="scientific">Candidatus Phycorickettsia trachydisci</name>
    <dbReference type="NCBI Taxonomy" id="2115978"/>
    <lineage>
        <taxon>Bacteria</taxon>
        <taxon>Pseudomonadati</taxon>
        <taxon>Pseudomonadota</taxon>
        <taxon>Alphaproteobacteria</taxon>
        <taxon>Rickettsiales</taxon>
        <taxon>Rickettsiaceae</taxon>
        <taxon>Candidatus Phycorickettsia</taxon>
    </lineage>
</organism>
<feature type="domain" description="OmpR/PhoB-type" evidence="7">
    <location>
        <begin position="148"/>
        <end position="247"/>
    </location>
</feature>
<dbReference type="PROSITE" id="PS51755">
    <property type="entry name" value="OMPR_PHOB"/>
    <property type="match status" value="1"/>
</dbReference>
<accession>A0A2P1P790</accession>
<keyword evidence="3 5" id="KW-0238">DNA-binding</keyword>
<comment type="caution">
    <text evidence="4">Lacks conserved residue(s) required for the propagation of feature annotation.</text>
</comment>
<evidence type="ECO:0000256" key="5">
    <source>
        <dbReference type="PROSITE-ProRule" id="PRU01091"/>
    </source>
</evidence>
<dbReference type="GO" id="GO:0032993">
    <property type="term" value="C:protein-DNA complex"/>
    <property type="evidence" value="ECO:0007669"/>
    <property type="project" value="TreeGrafter"/>
</dbReference>
<dbReference type="GO" id="GO:0006355">
    <property type="term" value="P:regulation of DNA-templated transcription"/>
    <property type="evidence" value="ECO:0007669"/>
    <property type="project" value="InterPro"/>
</dbReference>
<feature type="domain" description="Response regulatory" evidence="6">
    <location>
        <begin position="13"/>
        <end position="139"/>
    </location>
</feature>
<name>A0A2P1P790_9RICK</name>
<dbReference type="GO" id="GO:0005829">
    <property type="term" value="C:cytosol"/>
    <property type="evidence" value="ECO:0007669"/>
    <property type="project" value="TreeGrafter"/>
</dbReference>
<dbReference type="PROSITE" id="PS50110">
    <property type="entry name" value="RESPONSE_REGULATORY"/>
    <property type="match status" value="1"/>
</dbReference>
<dbReference type="Proteomes" id="UP000241762">
    <property type="component" value="Chromosome"/>
</dbReference>